<dbReference type="Gene3D" id="3.20.20.410">
    <property type="entry name" value="Protein of unknown function UPF0759"/>
    <property type="match status" value="1"/>
</dbReference>
<evidence type="ECO:0000313" key="1">
    <source>
        <dbReference type="EMBL" id="GGF19391.1"/>
    </source>
</evidence>
<dbReference type="SUPFAM" id="SSF117396">
    <property type="entry name" value="TM1631-like"/>
    <property type="match status" value="1"/>
</dbReference>
<name>A0A8J2YTR7_9PROT</name>
<dbReference type="AlphaFoldDB" id="A0A8J2YTR7"/>
<dbReference type="Proteomes" id="UP000646365">
    <property type="component" value="Unassembled WGS sequence"/>
</dbReference>
<organism evidence="1 2">
    <name type="scientific">Aliidongia dinghuensis</name>
    <dbReference type="NCBI Taxonomy" id="1867774"/>
    <lineage>
        <taxon>Bacteria</taxon>
        <taxon>Pseudomonadati</taxon>
        <taxon>Pseudomonadota</taxon>
        <taxon>Alphaproteobacteria</taxon>
        <taxon>Rhodospirillales</taxon>
        <taxon>Dongiaceae</taxon>
        <taxon>Aliidongia</taxon>
    </lineage>
</organism>
<sequence length="91" mass="10149">MVTPGEIRIGISGGRYAPWRGVFYPKGLRQKDELVSAVKGPRQAHLPSRVGSTNWWARVHSIACCRNGSMANRVSKTRDIRRKARFALVTG</sequence>
<comment type="caution">
    <text evidence="1">The sequence shown here is derived from an EMBL/GenBank/DDBJ whole genome shotgun (WGS) entry which is preliminary data.</text>
</comment>
<gene>
    <name evidence="1" type="ORF">GCM10011611_26640</name>
</gene>
<accession>A0A8J2YTR7</accession>
<dbReference type="InterPro" id="IPR036520">
    <property type="entry name" value="UPF0759_sf"/>
</dbReference>
<keyword evidence="2" id="KW-1185">Reference proteome</keyword>
<reference evidence="1" key="1">
    <citation type="journal article" date="2014" name="Int. J. Syst. Evol. Microbiol.">
        <title>Complete genome sequence of Corynebacterium casei LMG S-19264T (=DSM 44701T), isolated from a smear-ripened cheese.</title>
        <authorList>
            <consortium name="US DOE Joint Genome Institute (JGI-PGF)"/>
            <person name="Walter F."/>
            <person name="Albersmeier A."/>
            <person name="Kalinowski J."/>
            <person name="Ruckert C."/>
        </authorList>
    </citation>
    <scope>NUCLEOTIDE SEQUENCE</scope>
    <source>
        <strain evidence="1">CGMCC 1.15725</strain>
    </source>
</reference>
<reference evidence="1" key="2">
    <citation type="submission" date="2020-09" db="EMBL/GenBank/DDBJ databases">
        <authorList>
            <person name="Sun Q."/>
            <person name="Zhou Y."/>
        </authorList>
    </citation>
    <scope>NUCLEOTIDE SEQUENCE</scope>
    <source>
        <strain evidence="1">CGMCC 1.15725</strain>
    </source>
</reference>
<dbReference type="EMBL" id="BMJQ01000006">
    <property type="protein sequence ID" value="GGF19391.1"/>
    <property type="molecule type" value="Genomic_DNA"/>
</dbReference>
<evidence type="ECO:0000313" key="2">
    <source>
        <dbReference type="Proteomes" id="UP000646365"/>
    </source>
</evidence>
<protein>
    <submittedName>
        <fullName evidence="1">Uncharacterized protein</fullName>
    </submittedName>
</protein>
<dbReference type="RefSeq" id="WP_229743699.1">
    <property type="nucleotide sequence ID" value="NZ_BMJQ01000006.1"/>
</dbReference>
<proteinExistence type="predicted"/>